<dbReference type="Gene3D" id="3.90.660.20">
    <property type="entry name" value="Protoporphyrinogen oxidase, mitochondrial, domain 2"/>
    <property type="match status" value="1"/>
</dbReference>
<dbReference type="Proteomes" id="UP000325434">
    <property type="component" value="Unassembled WGS sequence"/>
</dbReference>
<accession>A0A5N6GFZ0</accession>
<dbReference type="VEuPathDB" id="FungiDB:F9C07_1334690"/>
<dbReference type="Gene3D" id="3.50.50.60">
    <property type="entry name" value="FAD/NAD(P)-binding domain"/>
    <property type="match status" value="1"/>
</dbReference>
<dbReference type="SUPFAM" id="SSF51905">
    <property type="entry name" value="FAD/NAD(P)-binding domain"/>
    <property type="match status" value="1"/>
</dbReference>
<protein>
    <recommendedName>
        <fullName evidence="1">Amine oxidase domain-containing protein</fullName>
    </recommendedName>
</protein>
<evidence type="ECO:0000313" key="2">
    <source>
        <dbReference type="EMBL" id="KAB8240737.1"/>
    </source>
</evidence>
<gene>
    <name evidence="2" type="ORF">BDV35DRAFT_372258</name>
</gene>
<dbReference type="GO" id="GO:0016491">
    <property type="term" value="F:oxidoreductase activity"/>
    <property type="evidence" value="ECO:0007669"/>
    <property type="project" value="InterPro"/>
</dbReference>
<dbReference type="InterPro" id="IPR036188">
    <property type="entry name" value="FAD/NAD-bd_sf"/>
</dbReference>
<evidence type="ECO:0000259" key="1">
    <source>
        <dbReference type="Pfam" id="PF01593"/>
    </source>
</evidence>
<dbReference type="Pfam" id="PF01593">
    <property type="entry name" value="Amino_oxidase"/>
    <property type="match status" value="1"/>
</dbReference>
<dbReference type="PANTHER" id="PTHR42923">
    <property type="entry name" value="PROTOPORPHYRINOGEN OXIDASE"/>
    <property type="match status" value="1"/>
</dbReference>
<dbReference type="AlphaFoldDB" id="A0A5N6GFZ0"/>
<sequence>MTTKNPKVAIIGSGISGLAACYVLLNSKSEYKAEVHVIEKNHHFGGHSESVEWESSGIWVDPAFTLFNKKTYPNFTALLAKLNVATLPTRITFGVSRKGEGIAWSSKSLTTVFPEWRSVFSLDLWAMLFDMWWFNQFALEVLRDEKKYSQVSLGAYLHDRGFSDSFKKNYIFPLLSSIWIHDPQSSVSEIPVVMAVRYLCNHCLLNTFTSSVEWLIVKGGAKVYVDALINSCASAKFERDAEVAHVYPITDEGVVKVRLQDNTEKEFDHVIIATSAPEASRLLGNGDITEEQRNILDMFDITESSVVLHKDETFLPDDPKLRSAWNYHDNGSSCNGSSAAPRVSLTACMSDIMGLREEEGLILSTLNPAREPEGDVMEFTYQHPKYDKFTMKAQERLGDIQGESSIWFAGAWAGDGFHEEGLNKGIECAMKIMKYTEDELPFTYRNWKAVERQPATGVIGYIQAIFAVVPRCVTAFFRCFTLGFHPDHLKPRSKQC</sequence>
<feature type="domain" description="Amine oxidase" evidence="1">
    <location>
        <begin position="15"/>
        <end position="283"/>
    </location>
</feature>
<dbReference type="PROSITE" id="PS51257">
    <property type="entry name" value="PROKAR_LIPOPROTEIN"/>
    <property type="match status" value="1"/>
</dbReference>
<name>A0A5N6GFZ0_ASPFL</name>
<dbReference type="Gene3D" id="1.10.3110.10">
    <property type="entry name" value="protoporphyrinogen ix oxidase, domain 3"/>
    <property type="match status" value="1"/>
</dbReference>
<dbReference type="InterPro" id="IPR050464">
    <property type="entry name" value="Zeta_carotene_desat/Oxidored"/>
</dbReference>
<reference evidence="2" key="1">
    <citation type="submission" date="2019-04" db="EMBL/GenBank/DDBJ databases">
        <title>Friends and foes A comparative genomics study of 23 Aspergillus species from section Flavi.</title>
        <authorList>
            <consortium name="DOE Joint Genome Institute"/>
            <person name="Kjaerbolling I."/>
            <person name="Vesth T."/>
            <person name="Frisvad J.C."/>
            <person name="Nybo J.L."/>
            <person name="Theobald S."/>
            <person name="Kildgaard S."/>
            <person name="Isbrandt T."/>
            <person name="Kuo A."/>
            <person name="Sato A."/>
            <person name="Lyhne E.K."/>
            <person name="Kogle M.E."/>
            <person name="Wiebenga A."/>
            <person name="Kun R.S."/>
            <person name="Lubbers R.J."/>
            <person name="Makela M.R."/>
            <person name="Barry K."/>
            <person name="Chovatia M."/>
            <person name="Clum A."/>
            <person name="Daum C."/>
            <person name="Haridas S."/>
            <person name="He G."/>
            <person name="LaButti K."/>
            <person name="Lipzen A."/>
            <person name="Mondo S."/>
            <person name="Riley R."/>
            <person name="Salamov A."/>
            <person name="Simmons B.A."/>
            <person name="Magnuson J.K."/>
            <person name="Henrissat B."/>
            <person name="Mortensen U.H."/>
            <person name="Larsen T.O."/>
            <person name="Devries R.P."/>
            <person name="Grigoriev I.V."/>
            <person name="Machida M."/>
            <person name="Baker S.E."/>
            <person name="Andersen M.R."/>
        </authorList>
    </citation>
    <scope>NUCLEOTIDE SEQUENCE [LARGE SCALE GENOMIC DNA]</scope>
    <source>
        <strain evidence="2">CBS 121.62</strain>
    </source>
</reference>
<dbReference type="PANTHER" id="PTHR42923:SF17">
    <property type="entry name" value="AMINE OXIDASE DOMAIN-CONTAINING PROTEIN"/>
    <property type="match status" value="1"/>
</dbReference>
<dbReference type="EMBL" id="ML734719">
    <property type="protein sequence ID" value="KAB8240737.1"/>
    <property type="molecule type" value="Genomic_DNA"/>
</dbReference>
<dbReference type="VEuPathDB" id="FungiDB:AFLA_000523"/>
<organism evidence="2">
    <name type="scientific">Aspergillus flavus</name>
    <dbReference type="NCBI Taxonomy" id="5059"/>
    <lineage>
        <taxon>Eukaryota</taxon>
        <taxon>Fungi</taxon>
        <taxon>Dikarya</taxon>
        <taxon>Ascomycota</taxon>
        <taxon>Pezizomycotina</taxon>
        <taxon>Eurotiomycetes</taxon>
        <taxon>Eurotiomycetidae</taxon>
        <taxon>Eurotiales</taxon>
        <taxon>Aspergillaceae</taxon>
        <taxon>Aspergillus</taxon>
        <taxon>Aspergillus subgen. Circumdati</taxon>
    </lineage>
</organism>
<proteinExistence type="predicted"/>
<dbReference type="InterPro" id="IPR002937">
    <property type="entry name" value="Amino_oxidase"/>
</dbReference>